<protein>
    <recommendedName>
        <fullName evidence="3">glucan endo-1,3-beta-D-glucosidase</fullName>
        <ecNumber evidence="3">3.2.1.39</ecNumber>
    </recommendedName>
</protein>
<dbReference type="GO" id="GO:0071555">
    <property type="term" value="P:cell wall organization"/>
    <property type="evidence" value="ECO:0007669"/>
    <property type="project" value="UniProtKB-KW"/>
</dbReference>
<evidence type="ECO:0000259" key="11">
    <source>
        <dbReference type="Pfam" id="PF17652"/>
    </source>
</evidence>
<dbReference type="PANTHER" id="PTHR31983">
    <property type="entry name" value="ENDO-1,3(4)-BETA-GLUCANASE 1"/>
    <property type="match status" value="1"/>
</dbReference>
<comment type="similarity">
    <text evidence="2">Belongs to the glycosyl hydrolase 81 family.</text>
</comment>
<keyword evidence="12" id="KW-0687">Ribonucleoprotein</keyword>
<dbReference type="InterPro" id="IPR040451">
    <property type="entry name" value="GH81_N"/>
</dbReference>
<feature type="compositionally biased region" description="Basic and acidic residues" evidence="9">
    <location>
        <begin position="206"/>
        <end position="215"/>
    </location>
</feature>
<dbReference type="GO" id="GO:0042973">
    <property type="term" value="F:glucan endo-1,3-beta-D-glucosidase activity"/>
    <property type="evidence" value="ECO:0007669"/>
    <property type="project" value="UniProtKB-EC"/>
</dbReference>
<evidence type="ECO:0000313" key="13">
    <source>
        <dbReference type="Proteomes" id="UP000285405"/>
    </source>
</evidence>
<sequence>MPGRKSHGQPLLKNPKVRNKSKSRSLSALSIASQLAPEKIKIRQHRLGTQEGSSKIKRRHRDTNNEDEEEEEDQIIKRQRKGHTKTTSNELDLDEGSDSEGNEWKLGQVDTDDDSDLDSDEAFGESDEERFDGFAFSGSKKKPKKKSSRTRTNDLNEEDPDDSGSQTDESDLGEGAVDLATILDDEFLGSDTEITQGPSSERKKHNSADRRHSDDNSDDESEDDSELSSSDDGVDYAEDRDDNLDPTKVVALQNLISNLSQNIEPYAHDNKNSNLGYDQTLPSNFGVVSNQKLTLDDLGLPTVVDPHLKKSLKILDPNEKKNTGKLEVPLEKRQQDRIDRSVAYDKSKETLNRWIDTVKLNRRSEHITFPLADHGLASAKSNIELAPINPLKPHNDLETTIQSILEESGLATVDGKNDEDHLLEFEELETNKMSLEEIKSRTHQFRMARELLFREEARSKRIKKIKSKSYRKVHRKQREKLARLEQQNQEDGTGPIEDELDSLDRRRAENRMRARHKGSKWSKAMKETGRSIWDKDVRSEIAEMASRDEELRKRIEGKKIRKEFEDSDASDTSNDTDDENSGIEELSKAQKNLQDFNSSSQTELIDKSIPGARLANMEFMQKASLALKKKNDAIIEEIRREIDGKSSDELSEEDGDIGRRVFGQYTEKQAENPTFIPPSELEEVISSNVGEESVNLTPIETEPIVSLKSRQKKQLRNSWNSKELGKNLDALQDPEGGAWSILPSKTNGTINSASLKRSKKRDMVNVDELDLSKTVSISKQNKLSGPKKSKKSSEDSDSDSTHSVPLTHDQELIRRAFAGADVVGEFEVEKRQTVIDEGDKTIDQTLPGWGNWVGEGISKKELKRNRNRFVSTSEGVKAHKRKDATLERVIINEKKVKKNSKYLASSLPHPFESRSQYERALRLPIGPEWTTKQTFQDATKPRILLRQVLLQIIAVHADPSKRQVRKNPLLESGSDPTHQVKAHITSKSRPALDRRLAVNGDEDNGLIGLTLPTQSSEFIVTSTVIPLVSVLTKTTASGTVQILPSATSQYPETEKYLTYSLDMSGHNTKPLLIETSIPIPSTTLAPASVTIQADSPQTILISQDIFQPVATSAPPSIFGTQSDHPVTRQGIKPQEEPLATNKYYSNFYLGNQTARTWTQPYSLGWVRGDNESKSWGMSIMHIDTNQKLFGPDSSANPAKYYVNPLGLLSLIISSSELGSSTILTIDSLTSMSANVNLSPNPGAQAQMTFPLVQGMGFVTAKFHGGTPILESTIFFRNFTKLSKAPKFGISKFRIDLEDDNTWFLYAYSPIGANLEFTVISKRLVQATSQFNGIIQIAKNPSSNLKAESIYDDASGAFATSVKLSGSINNDTGSYNFSFVKEGMANTTLAMFALPHHMSSFSPRTLESATDLQLETTTKGKATIIVSDSWTMIEKLPISLGFKPWSPELKNENSLLSPDAVSSIHKVASVEISQDMKNQTNLDSIYYSGKALAKFAGIVYTFHELLGDKEMAQAGLNELKECFAIFTSNKNRYPLVYEKAWKGIVSSASYATGDPGIDFGNTYYNDHHFHYGYFILAAAMIGSIDPNWVNFNKDYINTLVRDIANPSSLDSYFPVSRNFDWYHGHSWAHGLFESFDGKNQESSSEDSMFAYALKMWGHVTGDSNMEARGNLQLAVNARSIQNYYLYENSNSVQPPSIRSNKVAGILFENKIDYTTFFGSNSEYIHGIHMIPLLASSSLVRTRTFVQEEWDSFFSNDRVDTFSSGWRGIIHANQALIDPKAAWKFFNSLNFNESFLDGGASRTWYMALAAGLGGN</sequence>
<evidence type="ECO:0000256" key="9">
    <source>
        <dbReference type="SAM" id="MobiDB-lite"/>
    </source>
</evidence>
<feature type="region of interest" description="Disordered" evidence="9">
    <location>
        <begin position="465"/>
        <end position="502"/>
    </location>
</feature>
<keyword evidence="4" id="KW-0378">Hydrolase</keyword>
<name>A0A420ISX2_9PEZI</name>
<dbReference type="Proteomes" id="UP000285405">
    <property type="component" value="Unassembled WGS sequence"/>
</dbReference>
<dbReference type="Pfam" id="PF17652">
    <property type="entry name" value="Glyco_hydro81C"/>
    <property type="match status" value="1"/>
</dbReference>
<evidence type="ECO:0000256" key="1">
    <source>
        <dbReference type="ARBA" id="ARBA00000382"/>
    </source>
</evidence>
<accession>A0A420ISX2</accession>
<feature type="region of interest" description="Disordered" evidence="9">
    <location>
        <begin position="1"/>
        <end position="244"/>
    </location>
</feature>
<keyword evidence="8" id="KW-0624">Polysaccharide degradation</keyword>
<evidence type="ECO:0000313" key="12">
    <source>
        <dbReference type="EMBL" id="RKF77628.1"/>
    </source>
</evidence>
<dbReference type="GO" id="GO:1990904">
    <property type="term" value="C:ribonucleoprotein complex"/>
    <property type="evidence" value="ECO:0007669"/>
    <property type="project" value="UniProtKB-KW"/>
</dbReference>
<keyword evidence="7" id="KW-0961">Cell wall biogenesis/degradation</keyword>
<dbReference type="GO" id="GO:0000272">
    <property type="term" value="P:polysaccharide catabolic process"/>
    <property type="evidence" value="ECO:0007669"/>
    <property type="project" value="UniProtKB-KW"/>
</dbReference>
<reference evidence="12 13" key="1">
    <citation type="journal article" date="2018" name="BMC Genomics">
        <title>Comparative genome analyses reveal sequence features reflecting distinct modes of host-adaptation between dicot and monocot powdery mildew.</title>
        <authorList>
            <person name="Wu Y."/>
            <person name="Ma X."/>
            <person name="Pan Z."/>
            <person name="Kale S.D."/>
            <person name="Song Y."/>
            <person name="King H."/>
            <person name="Zhang Q."/>
            <person name="Presley C."/>
            <person name="Deng X."/>
            <person name="Wei C.I."/>
            <person name="Xiao S."/>
        </authorList>
    </citation>
    <scope>NUCLEOTIDE SEQUENCE [LARGE SCALE GENOMIC DNA]</scope>
    <source>
        <strain evidence="12">UCSC1</strain>
    </source>
</reference>
<keyword evidence="5" id="KW-0119">Carbohydrate metabolism</keyword>
<dbReference type="EC" id="3.2.1.39" evidence="3"/>
<comment type="caution">
    <text evidence="12">The sequence shown here is derived from an EMBL/GenBank/DDBJ whole genome shotgun (WGS) entry which is preliminary data.</text>
</comment>
<feature type="compositionally biased region" description="Acidic residues" evidence="9">
    <location>
        <begin position="565"/>
        <end position="582"/>
    </location>
</feature>
<dbReference type="Gene3D" id="1.20.5.420">
    <property type="entry name" value="Immunoglobulin FC, subunit C"/>
    <property type="match status" value="1"/>
</dbReference>
<dbReference type="GO" id="GO:0052861">
    <property type="term" value="F:endo-1,3(4)-beta-glucanase activity"/>
    <property type="evidence" value="ECO:0007669"/>
    <property type="project" value="InterPro"/>
</dbReference>
<evidence type="ECO:0000256" key="5">
    <source>
        <dbReference type="ARBA" id="ARBA00023277"/>
    </source>
</evidence>
<evidence type="ECO:0000256" key="7">
    <source>
        <dbReference type="ARBA" id="ARBA00023316"/>
    </source>
</evidence>
<feature type="compositionally biased region" description="Acidic residues" evidence="9">
    <location>
        <begin position="110"/>
        <end position="130"/>
    </location>
</feature>
<dbReference type="OrthoDB" id="4473401at2759"/>
<dbReference type="InterPro" id="IPR040720">
    <property type="entry name" value="GH81_C"/>
</dbReference>
<feature type="domain" description="Glycosyl hydrolase family 81 C-terminal" evidence="11">
    <location>
        <begin position="1456"/>
        <end position="1804"/>
    </location>
</feature>
<dbReference type="Pfam" id="PF03639">
    <property type="entry name" value="Glyco_hydro_81"/>
    <property type="match status" value="1"/>
</dbReference>
<dbReference type="Gene3D" id="2.70.98.30">
    <property type="entry name" value="Golgi alpha-mannosidase II, domain 4"/>
    <property type="match status" value="1"/>
</dbReference>
<evidence type="ECO:0000256" key="3">
    <source>
        <dbReference type="ARBA" id="ARBA00012780"/>
    </source>
</evidence>
<dbReference type="PROSITE" id="PS52008">
    <property type="entry name" value="GH81"/>
    <property type="match status" value="1"/>
</dbReference>
<dbReference type="PANTHER" id="PTHR31983:SF0">
    <property type="entry name" value="GLUCAN ENDO-1,3-BETA-D-GLUCOSIDASE 2"/>
    <property type="match status" value="1"/>
</dbReference>
<evidence type="ECO:0000256" key="6">
    <source>
        <dbReference type="ARBA" id="ARBA00023295"/>
    </source>
</evidence>
<feature type="compositionally biased region" description="Basic residues" evidence="9">
    <location>
        <begin position="465"/>
        <end position="478"/>
    </location>
</feature>
<organism evidence="12 13">
    <name type="scientific">Golovinomyces cichoracearum</name>
    <dbReference type="NCBI Taxonomy" id="62708"/>
    <lineage>
        <taxon>Eukaryota</taxon>
        <taxon>Fungi</taxon>
        <taxon>Dikarya</taxon>
        <taxon>Ascomycota</taxon>
        <taxon>Pezizomycotina</taxon>
        <taxon>Leotiomycetes</taxon>
        <taxon>Erysiphales</taxon>
        <taxon>Erysiphaceae</taxon>
        <taxon>Golovinomyces</taxon>
    </lineage>
</organism>
<feature type="region of interest" description="Disordered" evidence="9">
    <location>
        <begin position="727"/>
        <end position="747"/>
    </location>
</feature>
<dbReference type="Pfam" id="PF04615">
    <property type="entry name" value="Utp14"/>
    <property type="match status" value="1"/>
</dbReference>
<feature type="compositionally biased region" description="Basic residues" evidence="9">
    <location>
        <begin position="139"/>
        <end position="149"/>
    </location>
</feature>
<comment type="catalytic activity">
    <reaction evidence="1">
        <text>Hydrolysis of (1-&gt;3)-beta-D-glucosidic linkages in (1-&gt;3)-beta-D-glucans.</text>
        <dbReference type="EC" id="3.2.1.39"/>
    </reaction>
</comment>
<evidence type="ECO:0000256" key="4">
    <source>
        <dbReference type="ARBA" id="ARBA00022801"/>
    </source>
</evidence>
<feature type="domain" description="Glycosyl hydrolase family 81 N-terminal" evidence="10">
    <location>
        <begin position="1124"/>
        <end position="1446"/>
    </location>
</feature>
<feature type="compositionally biased region" description="Acidic residues" evidence="9">
    <location>
        <begin position="91"/>
        <end position="101"/>
    </location>
</feature>
<feature type="compositionally biased region" description="Low complexity" evidence="9">
    <location>
        <begin position="24"/>
        <end position="36"/>
    </location>
</feature>
<evidence type="ECO:0000256" key="2">
    <source>
        <dbReference type="ARBA" id="ARBA00010730"/>
    </source>
</evidence>
<feature type="compositionally biased region" description="Acidic residues" evidence="9">
    <location>
        <begin position="155"/>
        <end position="172"/>
    </location>
</feature>
<keyword evidence="6" id="KW-0326">Glycosidase</keyword>
<evidence type="ECO:0000259" key="10">
    <source>
        <dbReference type="Pfam" id="PF03639"/>
    </source>
</evidence>
<feature type="compositionally biased region" description="Acidic residues" evidence="9">
    <location>
        <begin position="216"/>
        <end position="226"/>
    </location>
</feature>
<dbReference type="GO" id="GO:0009986">
    <property type="term" value="C:cell surface"/>
    <property type="evidence" value="ECO:0007669"/>
    <property type="project" value="TreeGrafter"/>
</dbReference>
<feature type="compositionally biased region" description="Acidic residues" evidence="9">
    <location>
        <begin position="232"/>
        <end position="244"/>
    </location>
</feature>
<dbReference type="InterPro" id="IPR005200">
    <property type="entry name" value="Endo-beta-glucanase"/>
</dbReference>
<proteinExistence type="inferred from homology"/>
<feature type="region of interest" description="Disordered" evidence="9">
    <location>
        <begin position="777"/>
        <end position="807"/>
    </location>
</feature>
<feature type="region of interest" description="Disordered" evidence="9">
    <location>
        <begin position="562"/>
        <end position="582"/>
    </location>
</feature>
<evidence type="ECO:0000256" key="8">
    <source>
        <dbReference type="ARBA" id="ARBA00023326"/>
    </source>
</evidence>
<dbReference type="FunFam" id="1.10.287.1170:FF:000001">
    <property type="entry name" value="Endo-1,3-beta-glucanase Engl1"/>
    <property type="match status" value="1"/>
</dbReference>
<dbReference type="EMBL" id="MCBR01006219">
    <property type="protein sequence ID" value="RKF77628.1"/>
    <property type="molecule type" value="Genomic_DNA"/>
</dbReference>
<gene>
    <name evidence="12" type="ORF">GcC1_062004</name>
</gene>
<dbReference type="Gene3D" id="1.10.287.1170">
    <property type="entry name" value="glycoside hydrolase family 81 endo-[beta] glucanase"/>
    <property type="match status" value="1"/>
</dbReference>